<dbReference type="Gene3D" id="3.90.226.10">
    <property type="entry name" value="2-enoyl-CoA Hydratase, Chain A, domain 1"/>
    <property type="match status" value="1"/>
</dbReference>
<dbReference type="PANTHER" id="PTHR11941">
    <property type="entry name" value="ENOYL-COA HYDRATASE-RELATED"/>
    <property type="match status" value="1"/>
</dbReference>
<sequence>MSNVRTRVRNNILWIILDSPPHNALNVLLLNQLAASLQKAVLQAPKLVVLSSTGEDAFCSGFELPPDGPALQELHEAAHTVDVVFTKLHQHGIPSVALIKGCTYGPGCELASLCDTLIARNDASFRMPAENARLFPSASTQRLPALLGPQGFEDLMRHGDTIDATTALDRGLVHQVLPFAHFLQESEELLVMLSIVGLTS</sequence>
<evidence type="ECO:0000313" key="2">
    <source>
        <dbReference type="Proteomes" id="UP000612362"/>
    </source>
</evidence>
<dbReference type="InterPro" id="IPR029045">
    <property type="entry name" value="ClpP/crotonase-like_dom_sf"/>
</dbReference>
<protein>
    <recommendedName>
        <fullName evidence="3">Enoyl-CoA hydratase/isomerase family protein</fullName>
    </recommendedName>
</protein>
<keyword evidence="2" id="KW-1185">Reference proteome</keyword>
<organism evidence="1 2">
    <name type="scientific">Ktedonospora formicarum</name>
    <dbReference type="NCBI Taxonomy" id="2778364"/>
    <lineage>
        <taxon>Bacteria</taxon>
        <taxon>Bacillati</taxon>
        <taxon>Chloroflexota</taxon>
        <taxon>Ktedonobacteria</taxon>
        <taxon>Ktedonobacterales</taxon>
        <taxon>Ktedonobacteraceae</taxon>
        <taxon>Ktedonospora</taxon>
    </lineage>
</organism>
<dbReference type="GO" id="GO:0003824">
    <property type="term" value="F:catalytic activity"/>
    <property type="evidence" value="ECO:0007669"/>
    <property type="project" value="UniProtKB-ARBA"/>
</dbReference>
<comment type="caution">
    <text evidence="1">The sequence shown here is derived from an EMBL/GenBank/DDBJ whole genome shotgun (WGS) entry which is preliminary data.</text>
</comment>
<dbReference type="SUPFAM" id="SSF52096">
    <property type="entry name" value="ClpP/crotonase"/>
    <property type="match status" value="1"/>
</dbReference>
<dbReference type="EMBL" id="BNJF01000001">
    <property type="protein sequence ID" value="GHO43869.1"/>
    <property type="molecule type" value="Genomic_DNA"/>
</dbReference>
<evidence type="ECO:0000313" key="1">
    <source>
        <dbReference type="EMBL" id="GHO43869.1"/>
    </source>
</evidence>
<proteinExistence type="predicted"/>
<accession>A0A8J3I2U9</accession>
<dbReference type="PANTHER" id="PTHR11941:SF54">
    <property type="entry name" value="ENOYL-COA HYDRATASE, MITOCHONDRIAL"/>
    <property type="match status" value="1"/>
</dbReference>
<dbReference type="AlphaFoldDB" id="A0A8J3I2U9"/>
<evidence type="ECO:0008006" key="3">
    <source>
        <dbReference type="Google" id="ProtNLM"/>
    </source>
</evidence>
<dbReference type="RefSeq" id="WP_220193316.1">
    <property type="nucleotide sequence ID" value="NZ_BNJF01000001.1"/>
</dbReference>
<dbReference type="CDD" id="cd06558">
    <property type="entry name" value="crotonase-like"/>
    <property type="match status" value="1"/>
</dbReference>
<dbReference type="GO" id="GO:0006635">
    <property type="term" value="P:fatty acid beta-oxidation"/>
    <property type="evidence" value="ECO:0007669"/>
    <property type="project" value="TreeGrafter"/>
</dbReference>
<dbReference type="Proteomes" id="UP000612362">
    <property type="component" value="Unassembled WGS sequence"/>
</dbReference>
<name>A0A8J3I2U9_9CHLR</name>
<dbReference type="Pfam" id="PF00378">
    <property type="entry name" value="ECH_1"/>
    <property type="match status" value="1"/>
</dbReference>
<gene>
    <name evidence="1" type="ORF">KSX_20320</name>
</gene>
<dbReference type="InterPro" id="IPR001753">
    <property type="entry name" value="Enoyl-CoA_hydra/iso"/>
</dbReference>
<reference evidence="1" key="1">
    <citation type="submission" date="2020-10" db="EMBL/GenBank/DDBJ databases">
        <title>Taxonomic study of unclassified bacteria belonging to the class Ktedonobacteria.</title>
        <authorList>
            <person name="Yabe S."/>
            <person name="Wang C.M."/>
            <person name="Zheng Y."/>
            <person name="Sakai Y."/>
            <person name="Cavaletti L."/>
            <person name="Monciardini P."/>
            <person name="Donadio S."/>
        </authorList>
    </citation>
    <scope>NUCLEOTIDE SEQUENCE</scope>
    <source>
        <strain evidence="1">SOSP1-1</strain>
    </source>
</reference>